<evidence type="ECO:0000313" key="1">
    <source>
        <dbReference type="EMBL" id="GJD89319.1"/>
    </source>
</evidence>
<gene>
    <name evidence="1" type="ORF">BHAOGJBA_2845</name>
</gene>
<keyword evidence="2" id="KW-1185">Reference proteome</keyword>
<protein>
    <submittedName>
        <fullName evidence="1">Uncharacterized protein</fullName>
    </submittedName>
</protein>
<evidence type="ECO:0000313" key="2">
    <source>
        <dbReference type="Proteomes" id="UP001055247"/>
    </source>
</evidence>
<organism evidence="1 2">
    <name type="scientific">Methylobacterium hispanicum</name>
    <dbReference type="NCBI Taxonomy" id="270350"/>
    <lineage>
        <taxon>Bacteria</taxon>
        <taxon>Pseudomonadati</taxon>
        <taxon>Pseudomonadota</taxon>
        <taxon>Alphaproteobacteria</taxon>
        <taxon>Hyphomicrobiales</taxon>
        <taxon>Methylobacteriaceae</taxon>
        <taxon>Methylobacterium</taxon>
    </lineage>
</organism>
<dbReference type="AlphaFoldDB" id="A0AAV4ZML0"/>
<dbReference type="RefSeq" id="WP_146180508.1">
    <property type="nucleotide sequence ID" value="NZ_BPQO01000011.1"/>
</dbReference>
<name>A0AAV4ZML0_9HYPH</name>
<sequence length="67" mass="7153">MSALTLPGGVRRGCRSALDRRPAPRDALRLVGFMATLVLVGTTGLPWTSVARLIPQADDHVDPFIGI</sequence>
<dbReference type="EMBL" id="BPQO01000011">
    <property type="protein sequence ID" value="GJD89319.1"/>
    <property type="molecule type" value="Genomic_DNA"/>
</dbReference>
<reference evidence="1" key="1">
    <citation type="journal article" date="2016" name="Front. Microbiol.">
        <title>Genome Sequence of the Piezophilic, Mesophilic Sulfate-Reducing Bacterium Desulfovibrio indicus J2T.</title>
        <authorList>
            <person name="Cao J."/>
            <person name="Maignien L."/>
            <person name="Shao Z."/>
            <person name="Alain K."/>
            <person name="Jebbar M."/>
        </authorList>
    </citation>
    <scope>NUCLEOTIDE SEQUENCE</scope>
    <source>
        <strain evidence="1">DSM 16372</strain>
    </source>
</reference>
<reference evidence="1" key="2">
    <citation type="submission" date="2021-08" db="EMBL/GenBank/DDBJ databases">
        <authorList>
            <person name="Tani A."/>
            <person name="Ola A."/>
            <person name="Ogura Y."/>
            <person name="Katsura K."/>
            <person name="Hayashi T."/>
        </authorList>
    </citation>
    <scope>NUCLEOTIDE SEQUENCE</scope>
    <source>
        <strain evidence="1">DSM 16372</strain>
    </source>
</reference>
<accession>A0AAV4ZML0</accession>
<dbReference type="Proteomes" id="UP001055247">
    <property type="component" value="Unassembled WGS sequence"/>
</dbReference>
<proteinExistence type="predicted"/>
<comment type="caution">
    <text evidence="1">The sequence shown here is derived from an EMBL/GenBank/DDBJ whole genome shotgun (WGS) entry which is preliminary data.</text>
</comment>